<feature type="transmembrane region" description="Helical" evidence="8">
    <location>
        <begin position="397"/>
        <end position="418"/>
    </location>
</feature>
<feature type="compositionally biased region" description="Low complexity" evidence="7">
    <location>
        <begin position="7"/>
        <end position="21"/>
    </location>
</feature>
<dbReference type="InterPro" id="IPR036259">
    <property type="entry name" value="MFS_trans_sf"/>
</dbReference>
<dbReference type="AlphaFoldDB" id="A0A0N9N2G2"/>
<keyword evidence="11" id="KW-1185">Reference proteome</keyword>
<keyword evidence="2" id="KW-0813">Transport</keyword>
<dbReference type="PROSITE" id="PS50850">
    <property type="entry name" value="MFS"/>
    <property type="match status" value="1"/>
</dbReference>
<protein>
    <submittedName>
        <fullName evidence="10">Transporter</fullName>
    </submittedName>
</protein>
<dbReference type="RefSeq" id="WP_062392390.1">
    <property type="nucleotide sequence ID" value="NZ_CP011853.1"/>
</dbReference>
<dbReference type="InterPro" id="IPR020846">
    <property type="entry name" value="MFS_dom"/>
</dbReference>
<evidence type="ECO:0000256" key="4">
    <source>
        <dbReference type="ARBA" id="ARBA00022692"/>
    </source>
</evidence>
<feature type="domain" description="Major facilitator superfamily (MFS) profile" evidence="9">
    <location>
        <begin position="31"/>
        <end position="450"/>
    </location>
</feature>
<name>A0A0N9N2G2_9ACTN</name>
<feature type="transmembrane region" description="Helical" evidence="8">
    <location>
        <begin position="356"/>
        <end position="376"/>
    </location>
</feature>
<evidence type="ECO:0000256" key="3">
    <source>
        <dbReference type="ARBA" id="ARBA00022475"/>
    </source>
</evidence>
<keyword evidence="3" id="KW-1003">Cell membrane</keyword>
<sequence length="463" mass="48904">MTLKDLPATTVAATEPAATEPATHREPTVRIAIASGVGTILEFYDFAIYGTATALVFNKVYFNVSDPWLGTFLGFATFAIGFLMAPIGAALFGQFGDRYGRRTALATAFVMMGSATLIMGLVPDSRSIGIAAPIILVFLRMVHGISRGGEIGGAVTMAAEHAPVHRRGLYGCFVTLGSPVGAILANIAFALVLLLPMDQVIAWGWRIPFLVGGVVLVIGIWTRMRIADTPAFAEADKKAKALEDADEAPIPSGLAVLRTDWRNVAKTAGINIGQNCYAFLFFTFMLSFLTEVAPGRGFSRSSVVWGITLALVCHAATVVLSSHLSDRLGRKAVVGFGMATSIVFAPILFAVAAHGSLVACITVICIGFALTGFIYGPMFTLFAEMFPVRQRYSGVGVGYQVGAIVGGGIAPLVANRIVAVTGSVVPVGFYAAALMIVSLCFLLRVRESAPLAVGKTLRERIGR</sequence>
<dbReference type="EMBL" id="CP011853">
    <property type="protein sequence ID" value="ALG84405.1"/>
    <property type="molecule type" value="Genomic_DNA"/>
</dbReference>
<dbReference type="Gene3D" id="1.20.1250.20">
    <property type="entry name" value="MFS general substrate transporter like domains"/>
    <property type="match status" value="2"/>
</dbReference>
<feature type="region of interest" description="Disordered" evidence="7">
    <location>
        <begin position="1"/>
        <end position="24"/>
    </location>
</feature>
<evidence type="ECO:0000259" key="9">
    <source>
        <dbReference type="PROSITE" id="PS50850"/>
    </source>
</evidence>
<evidence type="ECO:0000256" key="2">
    <source>
        <dbReference type="ARBA" id="ARBA00022448"/>
    </source>
</evidence>
<evidence type="ECO:0000256" key="1">
    <source>
        <dbReference type="ARBA" id="ARBA00004651"/>
    </source>
</evidence>
<evidence type="ECO:0000256" key="6">
    <source>
        <dbReference type="ARBA" id="ARBA00023136"/>
    </source>
</evidence>
<dbReference type="PANTHER" id="PTHR43045">
    <property type="entry name" value="SHIKIMATE TRANSPORTER"/>
    <property type="match status" value="1"/>
</dbReference>
<feature type="transmembrane region" description="Helical" evidence="8">
    <location>
        <begin position="169"/>
        <end position="194"/>
    </location>
</feature>
<dbReference type="KEGG" id="goq:ACH46_07710"/>
<comment type="subcellular location">
    <subcellularLocation>
        <location evidence="1">Cell membrane</location>
        <topology evidence="1">Multi-pass membrane protein</topology>
    </subcellularLocation>
</comment>
<accession>A0A0N9N2G2</accession>
<evidence type="ECO:0000256" key="7">
    <source>
        <dbReference type="SAM" id="MobiDB-lite"/>
    </source>
</evidence>
<dbReference type="SUPFAM" id="SSF103473">
    <property type="entry name" value="MFS general substrate transporter"/>
    <property type="match status" value="1"/>
</dbReference>
<proteinExistence type="predicted"/>
<dbReference type="PATRIC" id="fig|1136941.3.peg.1574"/>
<evidence type="ECO:0000313" key="10">
    <source>
        <dbReference type="EMBL" id="ALG84405.1"/>
    </source>
</evidence>
<dbReference type="STRING" id="1136941.ACH46_07710"/>
<dbReference type="GO" id="GO:0005886">
    <property type="term" value="C:plasma membrane"/>
    <property type="evidence" value="ECO:0007669"/>
    <property type="project" value="UniProtKB-SubCell"/>
</dbReference>
<dbReference type="Proteomes" id="UP000063789">
    <property type="component" value="Chromosome"/>
</dbReference>
<feature type="transmembrane region" description="Helical" evidence="8">
    <location>
        <begin position="332"/>
        <end position="350"/>
    </location>
</feature>
<feature type="transmembrane region" description="Helical" evidence="8">
    <location>
        <begin position="200"/>
        <end position="221"/>
    </location>
</feature>
<dbReference type="InterPro" id="IPR005828">
    <property type="entry name" value="MFS_sugar_transport-like"/>
</dbReference>
<dbReference type="OrthoDB" id="8953821at2"/>
<evidence type="ECO:0000256" key="8">
    <source>
        <dbReference type="SAM" id="Phobius"/>
    </source>
</evidence>
<reference evidence="10 11" key="2">
    <citation type="journal article" date="2017" name="Int. J. Syst. Evol. Microbiol.">
        <title>Gordonia phthalatica sp. nov., a di-n-butyl phthalate-degrading bacterium isolated from activated sludge.</title>
        <authorList>
            <person name="Jin D."/>
            <person name="Kong X."/>
            <person name="Jia M."/>
            <person name="Yu X."/>
            <person name="Wang X."/>
            <person name="Zhuang X."/>
            <person name="Deng Y."/>
            <person name="Bai Z."/>
        </authorList>
    </citation>
    <scope>NUCLEOTIDE SEQUENCE [LARGE SCALE GENOMIC DNA]</scope>
    <source>
        <strain evidence="10 11">QH-11</strain>
    </source>
</reference>
<reference evidence="11" key="1">
    <citation type="submission" date="2015-06" db="EMBL/GenBank/DDBJ databases">
        <title>Complete genome sequence and metabolic analysis of phthalate degradation pathway in Gordonia sp. QH-11.</title>
        <authorList>
            <person name="Jin D."/>
            <person name="Kong X."/>
            <person name="Bai Z."/>
        </authorList>
    </citation>
    <scope>NUCLEOTIDE SEQUENCE [LARGE SCALE GENOMIC DNA]</scope>
    <source>
        <strain evidence="11">QH-11</strain>
    </source>
</reference>
<feature type="transmembrane region" description="Helical" evidence="8">
    <location>
        <begin position="128"/>
        <end position="148"/>
    </location>
</feature>
<feature type="transmembrane region" description="Helical" evidence="8">
    <location>
        <begin position="424"/>
        <end position="445"/>
    </location>
</feature>
<keyword evidence="5 8" id="KW-1133">Transmembrane helix</keyword>
<evidence type="ECO:0000256" key="5">
    <source>
        <dbReference type="ARBA" id="ARBA00022989"/>
    </source>
</evidence>
<feature type="transmembrane region" description="Helical" evidence="8">
    <location>
        <begin position="302"/>
        <end position="320"/>
    </location>
</feature>
<keyword evidence="4 8" id="KW-0812">Transmembrane</keyword>
<feature type="transmembrane region" description="Helical" evidence="8">
    <location>
        <begin position="268"/>
        <end position="290"/>
    </location>
</feature>
<feature type="transmembrane region" description="Helical" evidence="8">
    <location>
        <begin position="104"/>
        <end position="122"/>
    </location>
</feature>
<dbReference type="PANTHER" id="PTHR43045:SF1">
    <property type="entry name" value="SHIKIMATE TRANSPORTER"/>
    <property type="match status" value="1"/>
</dbReference>
<feature type="transmembrane region" description="Helical" evidence="8">
    <location>
        <begin position="68"/>
        <end position="92"/>
    </location>
</feature>
<keyword evidence="6 8" id="KW-0472">Membrane</keyword>
<gene>
    <name evidence="10" type="ORF">ACH46_07710</name>
</gene>
<dbReference type="Pfam" id="PF00083">
    <property type="entry name" value="Sugar_tr"/>
    <property type="match status" value="1"/>
</dbReference>
<evidence type="ECO:0000313" key="11">
    <source>
        <dbReference type="Proteomes" id="UP000063789"/>
    </source>
</evidence>
<organism evidence="10 11">
    <name type="scientific">Gordonia phthalatica</name>
    <dbReference type="NCBI Taxonomy" id="1136941"/>
    <lineage>
        <taxon>Bacteria</taxon>
        <taxon>Bacillati</taxon>
        <taxon>Actinomycetota</taxon>
        <taxon>Actinomycetes</taxon>
        <taxon>Mycobacteriales</taxon>
        <taxon>Gordoniaceae</taxon>
        <taxon>Gordonia</taxon>
    </lineage>
</organism>
<dbReference type="GO" id="GO:0022857">
    <property type="term" value="F:transmembrane transporter activity"/>
    <property type="evidence" value="ECO:0007669"/>
    <property type="project" value="InterPro"/>
</dbReference>